<proteinExistence type="predicted"/>
<gene>
    <name evidence="1" type="ORF">GCM10007874_01010</name>
</gene>
<evidence type="ECO:0000313" key="2">
    <source>
        <dbReference type="Proteomes" id="UP001156882"/>
    </source>
</evidence>
<protein>
    <submittedName>
        <fullName evidence="1">Uncharacterized protein</fullName>
    </submittedName>
</protein>
<evidence type="ECO:0000313" key="1">
    <source>
        <dbReference type="EMBL" id="GLS17086.1"/>
    </source>
</evidence>
<organism evidence="1 2">
    <name type="scientific">Labrys miyagiensis</name>
    <dbReference type="NCBI Taxonomy" id="346912"/>
    <lineage>
        <taxon>Bacteria</taxon>
        <taxon>Pseudomonadati</taxon>
        <taxon>Pseudomonadota</taxon>
        <taxon>Alphaproteobacteria</taxon>
        <taxon>Hyphomicrobiales</taxon>
        <taxon>Xanthobacteraceae</taxon>
        <taxon>Labrys</taxon>
    </lineage>
</organism>
<dbReference type="Proteomes" id="UP001156882">
    <property type="component" value="Unassembled WGS sequence"/>
</dbReference>
<comment type="caution">
    <text evidence="1">The sequence shown here is derived from an EMBL/GenBank/DDBJ whole genome shotgun (WGS) entry which is preliminary data.</text>
</comment>
<sequence>MERDVILLDGFGIIASDLVPPGTVAIMLHGGDVKVVPAENLRATVQQLGADKIEGLSMAPSDFEKVEAVIERRKKAAKSSEE</sequence>
<name>A0ABQ6C9X7_9HYPH</name>
<reference evidence="2" key="1">
    <citation type="journal article" date="2019" name="Int. J. Syst. Evol. Microbiol.">
        <title>The Global Catalogue of Microorganisms (GCM) 10K type strain sequencing project: providing services to taxonomists for standard genome sequencing and annotation.</title>
        <authorList>
            <consortium name="The Broad Institute Genomics Platform"/>
            <consortium name="The Broad Institute Genome Sequencing Center for Infectious Disease"/>
            <person name="Wu L."/>
            <person name="Ma J."/>
        </authorList>
    </citation>
    <scope>NUCLEOTIDE SEQUENCE [LARGE SCALE GENOMIC DNA]</scope>
    <source>
        <strain evidence="2">NBRC 101365</strain>
    </source>
</reference>
<keyword evidence="2" id="KW-1185">Reference proteome</keyword>
<dbReference type="EMBL" id="BSPC01000004">
    <property type="protein sequence ID" value="GLS17086.1"/>
    <property type="molecule type" value="Genomic_DNA"/>
</dbReference>
<accession>A0ABQ6C9X7</accession>